<sequence>MHNFIPEQRFFPYLTWTEIESMPDKENTVIIRPLGAIEQHGLHLHLIVGVAISATVTGKALASLDANIPAYALPTLYYGNSTEHWHFSGTIMLSASTLLAVIVEIADTIYRGEIRKLVLMNARGGQSQVMETAARGIHQNINFFRFFHGLFGQYSGQFLSS</sequence>
<keyword evidence="2" id="KW-0479">Metal-binding</keyword>
<dbReference type="PANTHER" id="PTHR35005:SF1">
    <property type="entry name" value="2-AMINO-5-FORMYLAMINO-6-RIBOSYLAMINOPYRIMIDIN-4(3H)-ONE 5'-MONOPHOSPHATE DEFORMYLASE"/>
    <property type="match status" value="1"/>
</dbReference>
<evidence type="ECO:0000313" key="7">
    <source>
        <dbReference type="EMBL" id="NQE38573.1"/>
    </source>
</evidence>
<keyword evidence="3 7" id="KW-0378">Hydrolase</keyword>
<evidence type="ECO:0000313" key="8">
    <source>
        <dbReference type="Proteomes" id="UP000702425"/>
    </source>
</evidence>
<evidence type="ECO:0000256" key="2">
    <source>
        <dbReference type="ARBA" id="ARBA00022723"/>
    </source>
</evidence>
<comment type="cofactor">
    <cofactor evidence="1">
        <name>Zn(2+)</name>
        <dbReference type="ChEBI" id="CHEBI:29105"/>
    </cofactor>
</comment>
<dbReference type="GO" id="GO:0047789">
    <property type="term" value="F:creatininase activity"/>
    <property type="evidence" value="ECO:0007669"/>
    <property type="project" value="UniProtKB-EC"/>
</dbReference>
<dbReference type="EC" id="3.5.2.10" evidence="7"/>
<dbReference type="Pfam" id="PF02633">
    <property type="entry name" value="Creatininase"/>
    <property type="match status" value="1"/>
</dbReference>
<evidence type="ECO:0000256" key="3">
    <source>
        <dbReference type="ARBA" id="ARBA00022801"/>
    </source>
</evidence>
<protein>
    <submittedName>
        <fullName evidence="7">Creatinine amidohydrolase</fullName>
        <ecNumber evidence="7">3.5.2.10</ecNumber>
    </submittedName>
</protein>
<keyword evidence="6" id="KW-0472">Membrane</keyword>
<comment type="similarity">
    <text evidence="5">Belongs to the creatininase superfamily.</text>
</comment>
<comment type="caution">
    <text evidence="7">The sequence shown here is derived from an EMBL/GenBank/DDBJ whole genome shotgun (WGS) entry which is preliminary data.</text>
</comment>
<proteinExistence type="inferred from homology"/>
<dbReference type="Gene3D" id="3.40.50.10310">
    <property type="entry name" value="Creatininase"/>
    <property type="match status" value="1"/>
</dbReference>
<organism evidence="7 8">
    <name type="scientific">Microcoleus asticus IPMA8</name>
    <dbReference type="NCBI Taxonomy" id="2563858"/>
    <lineage>
        <taxon>Bacteria</taxon>
        <taxon>Bacillati</taxon>
        <taxon>Cyanobacteriota</taxon>
        <taxon>Cyanophyceae</taxon>
        <taxon>Oscillatoriophycideae</taxon>
        <taxon>Oscillatoriales</taxon>
        <taxon>Microcoleaceae</taxon>
        <taxon>Microcoleus</taxon>
        <taxon>Microcoleus asticus</taxon>
    </lineage>
</organism>
<feature type="transmembrane region" description="Helical" evidence="6">
    <location>
        <begin position="42"/>
        <end position="64"/>
    </location>
</feature>
<evidence type="ECO:0000256" key="1">
    <source>
        <dbReference type="ARBA" id="ARBA00001947"/>
    </source>
</evidence>
<dbReference type="RefSeq" id="WP_339382809.1">
    <property type="nucleotide sequence ID" value="NZ_CAWPPK010000182.1"/>
</dbReference>
<dbReference type="SUPFAM" id="SSF102215">
    <property type="entry name" value="Creatininase"/>
    <property type="match status" value="1"/>
</dbReference>
<evidence type="ECO:0000256" key="4">
    <source>
        <dbReference type="ARBA" id="ARBA00022833"/>
    </source>
</evidence>
<keyword evidence="6" id="KW-1133">Transmembrane helix</keyword>
<dbReference type="InterPro" id="IPR003785">
    <property type="entry name" value="Creatininase/forma_Hydrolase"/>
</dbReference>
<reference evidence="7 8" key="1">
    <citation type="journal article" date="2020" name="Sci. Rep.">
        <title>A novel cyanobacterial geosmin producer, revising GeoA distribution and dispersion patterns in Bacteria.</title>
        <authorList>
            <person name="Churro C."/>
            <person name="Semedo-Aguiar A.P."/>
            <person name="Silva A.D."/>
            <person name="Pereira-Leal J.B."/>
            <person name="Leite R.B."/>
        </authorList>
    </citation>
    <scope>NUCLEOTIDE SEQUENCE [LARGE SCALE GENOMIC DNA]</scope>
    <source>
        <strain evidence="7 8">IPMA8</strain>
    </source>
</reference>
<keyword evidence="6" id="KW-0812">Transmembrane</keyword>
<gene>
    <name evidence="7" type="primary">crnA</name>
    <name evidence="7" type="ORF">E5S67_06358</name>
</gene>
<keyword evidence="4" id="KW-0862">Zinc</keyword>
<evidence type="ECO:0000256" key="5">
    <source>
        <dbReference type="ARBA" id="ARBA00024029"/>
    </source>
</evidence>
<keyword evidence="8" id="KW-1185">Reference proteome</keyword>
<dbReference type="EMBL" id="SRRZ01000262">
    <property type="protein sequence ID" value="NQE38573.1"/>
    <property type="molecule type" value="Genomic_DNA"/>
</dbReference>
<evidence type="ECO:0000256" key="6">
    <source>
        <dbReference type="SAM" id="Phobius"/>
    </source>
</evidence>
<feature type="transmembrane region" description="Helical" evidence="6">
    <location>
        <begin position="84"/>
        <end position="106"/>
    </location>
</feature>
<accession>A0ABX2D7L6</accession>
<dbReference type="InterPro" id="IPR024087">
    <property type="entry name" value="Creatininase-like_sf"/>
</dbReference>
<dbReference type="PANTHER" id="PTHR35005">
    <property type="entry name" value="3-DEHYDRO-SCYLLO-INOSOSE HYDROLASE"/>
    <property type="match status" value="1"/>
</dbReference>
<name>A0ABX2D7L6_9CYAN</name>
<dbReference type="Proteomes" id="UP000702425">
    <property type="component" value="Unassembled WGS sequence"/>
</dbReference>